<dbReference type="SUPFAM" id="SSF55729">
    <property type="entry name" value="Acyl-CoA N-acyltransferases (Nat)"/>
    <property type="match status" value="1"/>
</dbReference>
<gene>
    <name evidence="2" type="ORF">Pa4123_60620</name>
</gene>
<dbReference type="EMBL" id="BSDI01000036">
    <property type="protein sequence ID" value="GLI00786.1"/>
    <property type="molecule type" value="Genomic_DNA"/>
</dbReference>
<proteinExistence type="predicted"/>
<dbReference type="InterPro" id="IPR000182">
    <property type="entry name" value="GNAT_dom"/>
</dbReference>
<evidence type="ECO:0000259" key="1">
    <source>
        <dbReference type="PROSITE" id="PS51186"/>
    </source>
</evidence>
<dbReference type="InterPro" id="IPR016181">
    <property type="entry name" value="Acyl_CoA_acyltransferase"/>
</dbReference>
<dbReference type="RefSeq" id="WP_281901332.1">
    <property type="nucleotide sequence ID" value="NZ_BSDI01000036.1"/>
</dbReference>
<protein>
    <recommendedName>
        <fullName evidence="1">N-acetyltransferase domain-containing protein</fullName>
    </recommendedName>
</protein>
<organism evidence="2 3">
    <name type="scientific">Phytohabitans aurantiacus</name>
    <dbReference type="NCBI Taxonomy" id="3016789"/>
    <lineage>
        <taxon>Bacteria</taxon>
        <taxon>Bacillati</taxon>
        <taxon>Actinomycetota</taxon>
        <taxon>Actinomycetes</taxon>
        <taxon>Micromonosporales</taxon>
        <taxon>Micromonosporaceae</taxon>
    </lineage>
</organism>
<evidence type="ECO:0000313" key="3">
    <source>
        <dbReference type="Proteomes" id="UP001144280"/>
    </source>
</evidence>
<evidence type="ECO:0000313" key="2">
    <source>
        <dbReference type="EMBL" id="GLI00786.1"/>
    </source>
</evidence>
<dbReference type="PROSITE" id="PS51186">
    <property type="entry name" value="GNAT"/>
    <property type="match status" value="1"/>
</dbReference>
<comment type="caution">
    <text evidence="2">The sequence shown here is derived from an EMBL/GenBank/DDBJ whole genome shotgun (WGS) entry which is preliminary data.</text>
</comment>
<keyword evidence="3" id="KW-1185">Reference proteome</keyword>
<accession>A0ABQ5R5D7</accession>
<dbReference type="Pfam" id="PF13302">
    <property type="entry name" value="Acetyltransf_3"/>
    <property type="match status" value="1"/>
</dbReference>
<dbReference type="InterPro" id="IPR051531">
    <property type="entry name" value="N-acetyltransferase"/>
</dbReference>
<dbReference type="PANTHER" id="PTHR43792">
    <property type="entry name" value="GNAT FAMILY, PUTATIVE (AFU_ORTHOLOGUE AFUA_3G00765)-RELATED-RELATED"/>
    <property type="match status" value="1"/>
</dbReference>
<dbReference type="Gene3D" id="3.40.630.30">
    <property type="match status" value="1"/>
</dbReference>
<sequence>MVRSRPVEPPAAPLTDGVVTVRPRRVSDVDAIAAASRDPDTRRWLDDEPMDDGARRTSVARVDDAWRTGRAAPLVIADAESDEPIGLVNVQFHDDEVATVAYSVFPERRGRGIAPRATRLVAEWALSDLGLRQLLLEADQANAASVRVAEKCGFERLDVRAEVDARGAERTVVVFGLRRGAGLSFR</sequence>
<feature type="domain" description="N-acetyltransferase" evidence="1">
    <location>
        <begin position="19"/>
        <end position="180"/>
    </location>
</feature>
<name>A0ABQ5R5D7_9ACTN</name>
<dbReference type="Proteomes" id="UP001144280">
    <property type="component" value="Unassembled WGS sequence"/>
</dbReference>
<reference evidence="2" key="1">
    <citation type="submission" date="2022-12" db="EMBL/GenBank/DDBJ databases">
        <title>New Phytohabitans aurantiacus sp. RD004123 nov., an actinomycete isolated from soil.</title>
        <authorList>
            <person name="Triningsih D.W."/>
            <person name="Harunari E."/>
            <person name="Igarashi Y."/>
        </authorList>
    </citation>
    <scope>NUCLEOTIDE SEQUENCE</scope>
    <source>
        <strain evidence="2">RD004123</strain>
    </source>
</reference>